<evidence type="ECO:0000256" key="3">
    <source>
        <dbReference type="PROSITE-ProRule" id="PRU01091"/>
    </source>
</evidence>
<dbReference type="OrthoDB" id="3229809at2"/>
<dbReference type="AlphaFoldDB" id="A0A1N7H6Z6"/>
<dbReference type="Proteomes" id="UP000186096">
    <property type="component" value="Unassembled WGS sequence"/>
</dbReference>
<evidence type="ECO:0000259" key="4">
    <source>
        <dbReference type="PROSITE" id="PS50110"/>
    </source>
</evidence>
<protein>
    <submittedName>
        <fullName evidence="6">DNA-binding response regulator, OmpR family, contains REC and winged-helix (WHTH) domain</fullName>
    </submittedName>
</protein>
<dbReference type="PANTHER" id="PTHR48111">
    <property type="entry name" value="REGULATOR OF RPOS"/>
    <property type="match status" value="1"/>
</dbReference>
<dbReference type="GO" id="GO:0005829">
    <property type="term" value="C:cytosol"/>
    <property type="evidence" value="ECO:0007669"/>
    <property type="project" value="TreeGrafter"/>
</dbReference>
<organism evidence="6 7">
    <name type="scientific">Microbispora rosea</name>
    <dbReference type="NCBI Taxonomy" id="58117"/>
    <lineage>
        <taxon>Bacteria</taxon>
        <taxon>Bacillati</taxon>
        <taxon>Actinomycetota</taxon>
        <taxon>Actinomycetes</taxon>
        <taxon>Streptosporangiales</taxon>
        <taxon>Streptosporangiaceae</taxon>
        <taxon>Microbispora</taxon>
    </lineage>
</organism>
<dbReference type="STRING" id="58117.SAMN05421833_13824"/>
<evidence type="ECO:0000256" key="1">
    <source>
        <dbReference type="ARBA" id="ARBA00023125"/>
    </source>
</evidence>
<dbReference type="GO" id="GO:0000976">
    <property type="term" value="F:transcription cis-regulatory region binding"/>
    <property type="evidence" value="ECO:0007669"/>
    <property type="project" value="TreeGrafter"/>
</dbReference>
<feature type="domain" description="OmpR/PhoB-type" evidence="5">
    <location>
        <begin position="124"/>
        <end position="217"/>
    </location>
</feature>
<dbReference type="SMART" id="SM00448">
    <property type="entry name" value="REC"/>
    <property type="match status" value="1"/>
</dbReference>
<dbReference type="PROSITE" id="PS51755">
    <property type="entry name" value="OMPR_PHOB"/>
    <property type="match status" value="1"/>
</dbReference>
<dbReference type="InterPro" id="IPR001867">
    <property type="entry name" value="OmpR/PhoB-type_DNA-bd"/>
</dbReference>
<dbReference type="Gene3D" id="1.10.10.10">
    <property type="entry name" value="Winged helix-like DNA-binding domain superfamily/Winged helix DNA-binding domain"/>
    <property type="match status" value="1"/>
</dbReference>
<evidence type="ECO:0000313" key="6">
    <source>
        <dbReference type="EMBL" id="SIS20571.1"/>
    </source>
</evidence>
<dbReference type="PANTHER" id="PTHR48111:SF36">
    <property type="entry name" value="TRANSCRIPTIONAL REGULATORY PROTEIN CUTR"/>
    <property type="match status" value="1"/>
</dbReference>
<dbReference type="Pfam" id="PF00486">
    <property type="entry name" value="Trans_reg_C"/>
    <property type="match status" value="1"/>
</dbReference>
<feature type="domain" description="Response regulatory" evidence="4">
    <location>
        <begin position="2"/>
        <end position="116"/>
    </location>
</feature>
<dbReference type="InterPro" id="IPR039420">
    <property type="entry name" value="WalR-like"/>
</dbReference>
<dbReference type="InterPro" id="IPR011006">
    <property type="entry name" value="CheY-like_superfamily"/>
</dbReference>
<dbReference type="GO" id="GO:0006355">
    <property type="term" value="P:regulation of DNA-templated transcription"/>
    <property type="evidence" value="ECO:0007669"/>
    <property type="project" value="InterPro"/>
</dbReference>
<name>A0A1N7H6Z6_9ACTN</name>
<dbReference type="Gene3D" id="3.40.50.2300">
    <property type="match status" value="1"/>
</dbReference>
<dbReference type="Pfam" id="PF00072">
    <property type="entry name" value="Response_reg"/>
    <property type="match status" value="1"/>
</dbReference>
<keyword evidence="2" id="KW-0597">Phosphoprotein</keyword>
<dbReference type="Gene3D" id="6.10.250.690">
    <property type="match status" value="1"/>
</dbReference>
<feature type="DNA-binding region" description="OmpR/PhoB-type" evidence="3">
    <location>
        <begin position="124"/>
        <end position="217"/>
    </location>
</feature>
<dbReference type="InterPro" id="IPR001789">
    <property type="entry name" value="Sig_transdc_resp-reg_receiver"/>
</dbReference>
<dbReference type="SUPFAM" id="SSF52172">
    <property type="entry name" value="CheY-like"/>
    <property type="match status" value="1"/>
</dbReference>
<feature type="modified residue" description="4-aspartylphosphate" evidence="2">
    <location>
        <position position="51"/>
    </location>
</feature>
<sequence>MRVLVVEDEEQLAEAVARGLRLHAIAVDVAYDGQEALKLAAYVDYDVVVLDRDLPEVHGDEVCRELVTASGASRILMLTAAGRVRDRVGGLSLGADDYLVKPFAFAELVARIRALARRSPRAVRPVLERAGIRLDPARRTVARDGRQVALGRKEFDVLHELLRADGGLVTSALLRANVWDEHADAGTGVLRVTLTSLRRKLGEPPVIENVPGRGYRL</sequence>
<dbReference type="InterPro" id="IPR036388">
    <property type="entry name" value="WH-like_DNA-bd_sf"/>
</dbReference>
<keyword evidence="1 3" id="KW-0238">DNA-binding</keyword>
<dbReference type="CDD" id="cd00383">
    <property type="entry name" value="trans_reg_C"/>
    <property type="match status" value="1"/>
</dbReference>
<dbReference type="PROSITE" id="PS50110">
    <property type="entry name" value="RESPONSE_REGULATORY"/>
    <property type="match status" value="1"/>
</dbReference>
<dbReference type="GO" id="GO:0032993">
    <property type="term" value="C:protein-DNA complex"/>
    <property type="evidence" value="ECO:0007669"/>
    <property type="project" value="TreeGrafter"/>
</dbReference>
<evidence type="ECO:0000313" key="7">
    <source>
        <dbReference type="Proteomes" id="UP000186096"/>
    </source>
</evidence>
<gene>
    <name evidence="6" type="ORF">SAMN05421833_13824</name>
</gene>
<keyword evidence="7" id="KW-1185">Reference proteome</keyword>
<reference evidence="7" key="1">
    <citation type="submission" date="2017-01" db="EMBL/GenBank/DDBJ databases">
        <authorList>
            <person name="Varghese N."/>
            <person name="Submissions S."/>
        </authorList>
    </citation>
    <scope>NUCLEOTIDE SEQUENCE [LARGE SCALE GENOMIC DNA]</scope>
    <source>
        <strain evidence="7">ATCC 12950</strain>
    </source>
</reference>
<dbReference type="SUPFAM" id="SSF46894">
    <property type="entry name" value="C-terminal effector domain of the bipartite response regulators"/>
    <property type="match status" value="1"/>
</dbReference>
<dbReference type="EMBL" id="FTNI01000038">
    <property type="protein sequence ID" value="SIS20571.1"/>
    <property type="molecule type" value="Genomic_DNA"/>
</dbReference>
<proteinExistence type="predicted"/>
<dbReference type="GO" id="GO:0000156">
    <property type="term" value="F:phosphorelay response regulator activity"/>
    <property type="evidence" value="ECO:0007669"/>
    <property type="project" value="TreeGrafter"/>
</dbReference>
<accession>A0A1N7H6Z6</accession>
<dbReference type="RefSeq" id="WP_076442043.1">
    <property type="nucleotide sequence ID" value="NZ_CP192071.1"/>
</dbReference>
<dbReference type="SMART" id="SM00862">
    <property type="entry name" value="Trans_reg_C"/>
    <property type="match status" value="1"/>
</dbReference>
<evidence type="ECO:0000259" key="5">
    <source>
        <dbReference type="PROSITE" id="PS51755"/>
    </source>
</evidence>
<dbReference type="InterPro" id="IPR016032">
    <property type="entry name" value="Sig_transdc_resp-reg_C-effctor"/>
</dbReference>
<evidence type="ECO:0000256" key="2">
    <source>
        <dbReference type="PROSITE-ProRule" id="PRU00169"/>
    </source>
</evidence>